<gene>
    <name evidence="2" type="ORF">ELY38_04445</name>
</gene>
<dbReference type="RefSeq" id="WP_127060294.1">
    <property type="nucleotide sequence ID" value="NZ_RZHF01000005.1"/>
</dbReference>
<keyword evidence="3" id="KW-1185">Reference proteome</keyword>
<keyword evidence="1" id="KW-0472">Membrane</keyword>
<reference evidence="2 3" key="1">
    <citation type="submission" date="2018-12" db="EMBL/GenBank/DDBJ databases">
        <title>three novel Halomonas strain isolated from plants.</title>
        <authorList>
            <person name="Sun C."/>
        </authorList>
    </citation>
    <scope>NUCLEOTIDE SEQUENCE [LARGE SCALE GENOMIC DNA]</scope>
    <source>
        <strain evidence="2 3">JCM 18142</strain>
    </source>
</reference>
<keyword evidence="1" id="KW-1133">Transmembrane helix</keyword>
<evidence type="ECO:0000313" key="3">
    <source>
        <dbReference type="Proteomes" id="UP000287023"/>
    </source>
</evidence>
<protein>
    <submittedName>
        <fullName evidence="2">Uncharacterized protein</fullName>
    </submittedName>
</protein>
<evidence type="ECO:0000256" key="1">
    <source>
        <dbReference type="SAM" id="Phobius"/>
    </source>
</evidence>
<accession>A0A3S0WBE5</accession>
<keyword evidence="1" id="KW-0812">Transmembrane</keyword>
<dbReference type="AlphaFoldDB" id="A0A3S0WBE5"/>
<dbReference type="Proteomes" id="UP000287023">
    <property type="component" value="Unassembled WGS sequence"/>
</dbReference>
<dbReference type="OrthoDB" id="6171335at2"/>
<proteinExistence type="predicted"/>
<sequence length="60" mass="6936">MIRQHLYNGAKPGSREHLEHYLTEQRHRREKSQETEMVKLASLAFLAGCMVTLLATLPIM</sequence>
<feature type="transmembrane region" description="Helical" evidence="1">
    <location>
        <begin position="37"/>
        <end position="59"/>
    </location>
</feature>
<evidence type="ECO:0000313" key="2">
    <source>
        <dbReference type="EMBL" id="RUR33679.1"/>
    </source>
</evidence>
<comment type="caution">
    <text evidence="2">The sequence shown here is derived from an EMBL/GenBank/DDBJ whole genome shotgun (WGS) entry which is preliminary data.</text>
</comment>
<organism evidence="2 3">
    <name type="scientific">Vreelandella nanhaiensis</name>
    <dbReference type="NCBI Taxonomy" id="1258546"/>
    <lineage>
        <taxon>Bacteria</taxon>
        <taxon>Pseudomonadati</taxon>
        <taxon>Pseudomonadota</taxon>
        <taxon>Gammaproteobacteria</taxon>
        <taxon>Oceanospirillales</taxon>
        <taxon>Halomonadaceae</taxon>
        <taxon>Vreelandella</taxon>
    </lineage>
</organism>
<name>A0A3S0WBE5_9GAMM</name>
<dbReference type="EMBL" id="RZHF01000005">
    <property type="protein sequence ID" value="RUR33679.1"/>
    <property type="molecule type" value="Genomic_DNA"/>
</dbReference>